<dbReference type="Proteomes" id="UP000499080">
    <property type="component" value="Unassembled WGS sequence"/>
</dbReference>
<accession>A0A4Y2HK41</accession>
<protein>
    <submittedName>
        <fullName evidence="2">Uncharacterized protein</fullName>
    </submittedName>
</protein>
<proteinExistence type="predicted"/>
<evidence type="ECO:0000256" key="1">
    <source>
        <dbReference type="SAM" id="MobiDB-lite"/>
    </source>
</evidence>
<dbReference type="AlphaFoldDB" id="A0A4Y2HK41"/>
<organism evidence="2 3">
    <name type="scientific">Araneus ventricosus</name>
    <name type="common">Orbweaver spider</name>
    <name type="synonym">Epeira ventricosa</name>
    <dbReference type="NCBI Taxonomy" id="182803"/>
    <lineage>
        <taxon>Eukaryota</taxon>
        <taxon>Metazoa</taxon>
        <taxon>Ecdysozoa</taxon>
        <taxon>Arthropoda</taxon>
        <taxon>Chelicerata</taxon>
        <taxon>Arachnida</taxon>
        <taxon>Araneae</taxon>
        <taxon>Araneomorphae</taxon>
        <taxon>Entelegynae</taxon>
        <taxon>Araneoidea</taxon>
        <taxon>Araneidae</taxon>
        <taxon>Araneus</taxon>
    </lineage>
</organism>
<feature type="region of interest" description="Disordered" evidence="1">
    <location>
        <begin position="113"/>
        <end position="136"/>
    </location>
</feature>
<comment type="caution">
    <text evidence="2">The sequence shown here is derived from an EMBL/GenBank/DDBJ whole genome shotgun (WGS) entry which is preliminary data.</text>
</comment>
<reference evidence="2 3" key="1">
    <citation type="journal article" date="2019" name="Sci. Rep.">
        <title>Orb-weaving spider Araneus ventricosus genome elucidates the spidroin gene catalogue.</title>
        <authorList>
            <person name="Kono N."/>
            <person name="Nakamura H."/>
            <person name="Ohtoshi R."/>
            <person name="Moran D.A.P."/>
            <person name="Shinohara A."/>
            <person name="Yoshida Y."/>
            <person name="Fujiwara M."/>
            <person name="Mori M."/>
            <person name="Tomita M."/>
            <person name="Arakawa K."/>
        </authorList>
    </citation>
    <scope>NUCLEOTIDE SEQUENCE [LARGE SCALE GENOMIC DNA]</scope>
</reference>
<sequence length="136" mass="15046">MQKKNPFYRGTTCLRSRSGASVCQTEGPRLSVRGQSVMKLVSNFRQIIIYLLIEQPVACTGYKHFPQRWGTAFPTGVPGPSVPPLVPPLLRKWAIRATPPLLYSAGKRVPEGAHPCTRGAPRWDGSPKMEPFSLES</sequence>
<gene>
    <name evidence="2" type="ORF">AVEN_107247_1</name>
</gene>
<keyword evidence="3" id="KW-1185">Reference proteome</keyword>
<dbReference type="EMBL" id="BGPR01001993">
    <property type="protein sequence ID" value="GBM65764.1"/>
    <property type="molecule type" value="Genomic_DNA"/>
</dbReference>
<evidence type="ECO:0000313" key="2">
    <source>
        <dbReference type="EMBL" id="GBM65764.1"/>
    </source>
</evidence>
<name>A0A4Y2HK41_ARAVE</name>
<evidence type="ECO:0000313" key="3">
    <source>
        <dbReference type="Proteomes" id="UP000499080"/>
    </source>
</evidence>